<accession>A0ABY3R3I0</accession>
<dbReference type="Gene3D" id="3.90.550.10">
    <property type="entry name" value="Spore Coat Polysaccharide Biosynthesis Protein SpsA, Chain A"/>
    <property type="match status" value="1"/>
</dbReference>
<proteinExistence type="predicted"/>
<dbReference type="SUPFAM" id="SSF53448">
    <property type="entry name" value="Nucleotide-diphospho-sugar transferases"/>
    <property type="match status" value="1"/>
</dbReference>
<dbReference type="EMBL" id="CP088156">
    <property type="protein sequence ID" value="UFZ01836.1"/>
    <property type="molecule type" value="Genomic_DNA"/>
</dbReference>
<dbReference type="InterPro" id="IPR029044">
    <property type="entry name" value="Nucleotide-diphossugar_trans"/>
</dbReference>
<dbReference type="RefSeq" id="WP_231317629.1">
    <property type="nucleotide sequence ID" value="NZ_CP088156.1"/>
</dbReference>
<keyword evidence="2" id="KW-1185">Reference proteome</keyword>
<evidence type="ECO:0000313" key="2">
    <source>
        <dbReference type="Proteomes" id="UP001431010"/>
    </source>
</evidence>
<name>A0ABY3R3I0_9BRAD</name>
<dbReference type="PANTHER" id="PTHR43179:SF7">
    <property type="entry name" value="RHAMNOSYLTRANSFERASE WBBL"/>
    <property type="match status" value="1"/>
</dbReference>
<evidence type="ECO:0000313" key="1">
    <source>
        <dbReference type="EMBL" id="UFZ01836.1"/>
    </source>
</evidence>
<reference evidence="1" key="1">
    <citation type="journal article" date="2024" name="Antonie Van Leeuwenhoek">
        <title>Bradyrhizobium ontarionense sp. nov., a novel bacterial symbiont isolated from Aeschynomene indica (Indian jointvetch), harbours photosynthesis, nitrogen fixation and nitrous oxide (N2O) reductase genes.</title>
        <authorList>
            <person name="Bromfield E.S.P."/>
            <person name="Cloutier S."/>
        </authorList>
    </citation>
    <scope>NUCLEOTIDE SEQUENCE</scope>
    <source>
        <strain evidence="1">A19</strain>
    </source>
</reference>
<gene>
    <name evidence="1" type="ORF">LQG66_21230</name>
</gene>
<sequence length="279" mass="30824">MAVVIVNFFKAERLLDCVRSLARQGGAHRTAVVVVENSADAEEHRQLAAGADEHQFLLVDPQLNLGYTKGCNLGIRALPRTDFVVLCNPDIIWDEPGSLDRLISIAASDPSIGVLAPLQVSDDGALVETARKFPTLLHQLMRRLWPQRGSEIHLIDPLAKGNADLVDVDWLQSSCVLIRRSLWEQLGGLDQRYFLFMSDVELGLATWSAGMRVCLTSSVRVRADGKRASSGGFGALLTSRTQRSHLIDAVRYYLANGFRAGRRPSPRVRRLQQSLSPSE</sequence>
<dbReference type="PANTHER" id="PTHR43179">
    <property type="entry name" value="RHAMNOSYLTRANSFERASE WBBL"/>
    <property type="match status" value="1"/>
</dbReference>
<organism evidence="1 2">
    <name type="scientific">Bradyrhizobium ontarionense</name>
    <dbReference type="NCBI Taxonomy" id="2898149"/>
    <lineage>
        <taxon>Bacteria</taxon>
        <taxon>Pseudomonadati</taxon>
        <taxon>Pseudomonadota</taxon>
        <taxon>Alphaproteobacteria</taxon>
        <taxon>Hyphomicrobiales</taxon>
        <taxon>Nitrobacteraceae</taxon>
        <taxon>Bradyrhizobium</taxon>
    </lineage>
</organism>
<dbReference type="Pfam" id="PF13641">
    <property type="entry name" value="Glyco_tranf_2_3"/>
    <property type="match status" value="1"/>
</dbReference>
<dbReference type="Proteomes" id="UP001431010">
    <property type="component" value="Chromosome"/>
</dbReference>
<protein>
    <submittedName>
        <fullName evidence="1">Glycosyltransferase family 2 protein</fullName>
    </submittedName>
</protein>